<accession>A0ABP0BG22</accession>
<comment type="similarity">
    <text evidence="1">Belongs to the protease inhibitor I9 family.</text>
</comment>
<dbReference type="InterPro" id="IPR052471">
    <property type="entry name" value="PBI_I9"/>
</dbReference>
<evidence type="ECO:0000313" key="3">
    <source>
        <dbReference type="EMBL" id="CAK7218462.1"/>
    </source>
</evidence>
<sequence>MPSYIVTFKPDTPQKEKDAAKKTITDQGGKIGHEYALLGGFSFELPADAVSTLDANPHVQSVDADSEVKIQ</sequence>
<name>A0ABP0BG22_9PEZI</name>
<reference evidence="3 4" key="1">
    <citation type="submission" date="2024-01" db="EMBL/GenBank/DDBJ databases">
        <authorList>
            <person name="Allen C."/>
            <person name="Tagirdzhanova G."/>
        </authorList>
    </citation>
    <scope>NUCLEOTIDE SEQUENCE [LARGE SCALE GENOMIC DNA]</scope>
</reference>
<feature type="domain" description="Inhibitor I9" evidence="2">
    <location>
        <begin position="3"/>
        <end position="71"/>
    </location>
</feature>
<dbReference type="PANTHER" id="PTHR28288:SF2">
    <property type="entry name" value="PROTEASE B INHIBITOR 2"/>
    <property type="match status" value="1"/>
</dbReference>
<protein>
    <recommendedName>
        <fullName evidence="2">Inhibitor I9 domain-containing protein</fullName>
    </recommendedName>
</protein>
<comment type="caution">
    <text evidence="3">The sequence shown here is derived from an EMBL/GenBank/DDBJ whole genome shotgun (WGS) entry which is preliminary data.</text>
</comment>
<evidence type="ECO:0000313" key="4">
    <source>
        <dbReference type="Proteomes" id="UP001642405"/>
    </source>
</evidence>
<evidence type="ECO:0000259" key="2">
    <source>
        <dbReference type="Pfam" id="PF05922"/>
    </source>
</evidence>
<organism evidence="3 4">
    <name type="scientific">Sporothrix curviconia</name>
    <dbReference type="NCBI Taxonomy" id="1260050"/>
    <lineage>
        <taxon>Eukaryota</taxon>
        <taxon>Fungi</taxon>
        <taxon>Dikarya</taxon>
        <taxon>Ascomycota</taxon>
        <taxon>Pezizomycotina</taxon>
        <taxon>Sordariomycetes</taxon>
        <taxon>Sordariomycetidae</taxon>
        <taxon>Ophiostomatales</taxon>
        <taxon>Ophiostomataceae</taxon>
        <taxon>Sporothrix</taxon>
    </lineage>
</organism>
<gene>
    <name evidence="3" type="ORF">SCUCBS95973_003493</name>
</gene>
<dbReference type="Pfam" id="PF05922">
    <property type="entry name" value="Inhibitor_I9"/>
    <property type="match status" value="1"/>
</dbReference>
<dbReference type="InterPro" id="IPR010259">
    <property type="entry name" value="S8pro/Inhibitor_I9"/>
</dbReference>
<dbReference type="Gene3D" id="3.30.70.80">
    <property type="entry name" value="Peptidase S8 propeptide/proteinase inhibitor I9"/>
    <property type="match status" value="1"/>
</dbReference>
<keyword evidence="4" id="KW-1185">Reference proteome</keyword>
<dbReference type="SUPFAM" id="SSF54897">
    <property type="entry name" value="Protease propeptides/inhibitors"/>
    <property type="match status" value="1"/>
</dbReference>
<proteinExistence type="inferred from homology"/>
<dbReference type="InterPro" id="IPR037045">
    <property type="entry name" value="S8pro/Inhibitor_I9_sf"/>
</dbReference>
<evidence type="ECO:0000256" key="1">
    <source>
        <dbReference type="ARBA" id="ARBA00038069"/>
    </source>
</evidence>
<dbReference type="Proteomes" id="UP001642405">
    <property type="component" value="Unassembled WGS sequence"/>
</dbReference>
<dbReference type="EMBL" id="CAWUHB010000015">
    <property type="protein sequence ID" value="CAK7218462.1"/>
    <property type="molecule type" value="Genomic_DNA"/>
</dbReference>
<dbReference type="PANTHER" id="PTHR28288">
    <property type="entry name" value="PROTEASE B INHIBITOR 2"/>
    <property type="match status" value="1"/>
</dbReference>